<accession>A0A1U7J028</accession>
<organism evidence="9 10">
    <name type="scientific">Phormidium tenue NIES-30</name>
    <dbReference type="NCBI Taxonomy" id="549789"/>
    <lineage>
        <taxon>Bacteria</taxon>
        <taxon>Bacillati</taxon>
        <taxon>Cyanobacteriota</taxon>
        <taxon>Cyanophyceae</taxon>
        <taxon>Oscillatoriophycideae</taxon>
        <taxon>Oscillatoriales</taxon>
        <taxon>Oscillatoriaceae</taxon>
        <taxon>Phormidium</taxon>
    </lineage>
</organism>
<protein>
    <submittedName>
        <fullName evidence="9">Fe2+-dependent dioxygenase</fullName>
    </submittedName>
</protein>
<dbReference type="Gene3D" id="2.60.120.620">
    <property type="entry name" value="q2cbj1_9rhob like domain"/>
    <property type="match status" value="1"/>
</dbReference>
<keyword evidence="4 7" id="KW-0223">Dioxygenase</keyword>
<comment type="cofactor">
    <cofactor evidence="7">
        <name>Fe(2+)</name>
        <dbReference type="ChEBI" id="CHEBI:29033"/>
    </cofactor>
    <text evidence="7">Binds 1 Fe(2+) ion per subunit.</text>
</comment>
<evidence type="ECO:0000256" key="5">
    <source>
        <dbReference type="ARBA" id="ARBA00023002"/>
    </source>
</evidence>
<dbReference type="GO" id="GO:0016706">
    <property type="term" value="F:2-oxoglutarate-dependent dioxygenase activity"/>
    <property type="evidence" value="ECO:0007669"/>
    <property type="project" value="UniProtKB-UniRule"/>
</dbReference>
<dbReference type="InterPro" id="IPR006620">
    <property type="entry name" value="Pro_4_hyd_alph"/>
</dbReference>
<dbReference type="PANTHER" id="PTHR41536:SF1">
    <property type="entry name" value="PKHD-TYPE HYDROXYLASE YBIX"/>
    <property type="match status" value="1"/>
</dbReference>
<dbReference type="GO" id="GO:0006879">
    <property type="term" value="P:intracellular iron ion homeostasis"/>
    <property type="evidence" value="ECO:0007669"/>
    <property type="project" value="TreeGrafter"/>
</dbReference>
<dbReference type="InterPro" id="IPR023550">
    <property type="entry name" value="PKHD_hydroxylase"/>
</dbReference>
<keyword evidence="2 7" id="KW-0479">Metal-binding</keyword>
<dbReference type="SMART" id="SM00702">
    <property type="entry name" value="P4Hc"/>
    <property type="match status" value="1"/>
</dbReference>
<evidence type="ECO:0000256" key="3">
    <source>
        <dbReference type="ARBA" id="ARBA00022896"/>
    </source>
</evidence>
<evidence type="ECO:0000313" key="10">
    <source>
        <dbReference type="Proteomes" id="UP000185557"/>
    </source>
</evidence>
<dbReference type="PROSITE" id="PS51471">
    <property type="entry name" value="FE2OG_OXY"/>
    <property type="match status" value="1"/>
</dbReference>
<evidence type="ECO:0000256" key="7">
    <source>
        <dbReference type="HAMAP-Rule" id="MF_00657"/>
    </source>
</evidence>
<keyword evidence="10" id="KW-1185">Reference proteome</keyword>
<evidence type="ECO:0000256" key="4">
    <source>
        <dbReference type="ARBA" id="ARBA00022964"/>
    </source>
</evidence>
<comment type="cofactor">
    <cofactor evidence="1 7">
        <name>L-ascorbate</name>
        <dbReference type="ChEBI" id="CHEBI:38290"/>
    </cofactor>
</comment>
<dbReference type="Proteomes" id="UP000185557">
    <property type="component" value="Unassembled WGS sequence"/>
</dbReference>
<dbReference type="STRING" id="549789.NIES30_21585"/>
<feature type="binding site" evidence="7">
    <location>
        <position position="155"/>
    </location>
    <ligand>
        <name>Fe cation</name>
        <dbReference type="ChEBI" id="CHEBI:24875"/>
    </ligand>
</feature>
<evidence type="ECO:0000256" key="1">
    <source>
        <dbReference type="ARBA" id="ARBA00001961"/>
    </source>
</evidence>
<dbReference type="OrthoDB" id="9812472at2"/>
<dbReference type="Gene3D" id="4.10.860.20">
    <property type="entry name" value="Rabenosyn, Rab binding domain"/>
    <property type="match status" value="1"/>
</dbReference>
<sequence>MIVCIADLLTPDEVAQIKAGLAQAAFVPGETTAGWHAKLVKQNEQAAKQAAVEPLKAVVQNALVRNALFQAIACPRIIHSLLFSRYGVGMSYGRHTDNALMGGANFYRSDVSLTVFLSEPDDYDGGELVIEGADSEQPYKLAAGSAIVYPSTTLHWVEPVVRGDRMVAVGWVQSLVRDAARREILFDLETVKRTLFAQTGKTPEFDLLTKTTANLLRQWAE</sequence>
<comment type="caution">
    <text evidence="9">The sequence shown here is derived from an EMBL/GenBank/DDBJ whole genome shotgun (WGS) entry which is preliminary data.</text>
</comment>
<dbReference type="GO" id="GO:0005506">
    <property type="term" value="F:iron ion binding"/>
    <property type="evidence" value="ECO:0007669"/>
    <property type="project" value="UniProtKB-UniRule"/>
</dbReference>
<name>A0A1U7J028_9CYAN</name>
<evidence type="ECO:0000259" key="8">
    <source>
        <dbReference type="PROSITE" id="PS51471"/>
    </source>
</evidence>
<feature type="binding site" evidence="7">
    <location>
        <position position="165"/>
    </location>
    <ligand>
        <name>2-oxoglutarate</name>
        <dbReference type="ChEBI" id="CHEBI:16810"/>
    </ligand>
</feature>
<feature type="domain" description="Fe2OG dioxygenase" evidence="8">
    <location>
        <begin position="77"/>
        <end position="174"/>
    </location>
</feature>
<dbReference type="EMBL" id="MRCG01000020">
    <property type="protein sequence ID" value="OKH44826.1"/>
    <property type="molecule type" value="Genomic_DNA"/>
</dbReference>
<dbReference type="AlphaFoldDB" id="A0A1U7J028"/>
<dbReference type="InterPro" id="IPR041097">
    <property type="entry name" value="PKHD_C"/>
</dbReference>
<feature type="binding site" evidence="7">
    <location>
        <position position="95"/>
    </location>
    <ligand>
        <name>Fe cation</name>
        <dbReference type="ChEBI" id="CHEBI:24875"/>
    </ligand>
</feature>
<dbReference type="GO" id="GO:0006974">
    <property type="term" value="P:DNA damage response"/>
    <property type="evidence" value="ECO:0007669"/>
    <property type="project" value="TreeGrafter"/>
</dbReference>
<evidence type="ECO:0000256" key="6">
    <source>
        <dbReference type="ARBA" id="ARBA00023004"/>
    </source>
</evidence>
<dbReference type="RefSeq" id="WP_073610528.1">
    <property type="nucleotide sequence ID" value="NZ_MRCG01000020.1"/>
</dbReference>
<dbReference type="HAMAP" id="MF_00657">
    <property type="entry name" value="Hydroxyl_YbiX"/>
    <property type="match status" value="1"/>
</dbReference>
<dbReference type="InterPro" id="IPR005123">
    <property type="entry name" value="Oxoglu/Fe-dep_dioxygenase_dom"/>
</dbReference>
<evidence type="ECO:0000313" key="9">
    <source>
        <dbReference type="EMBL" id="OKH44826.1"/>
    </source>
</evidence>
<feature type="binding site" evidence="7">
    <location>
        <position position="97"/>
    </location>
    <ligand>
        <name>Fe cation</name>
        <dbReference type="ChEBI" id="CHEBI:24875"/>
    </ligand>
</feature>
<gene>
    <name evidence="9" type="ORF">NIES30_21585</name>
</gene>
<keyword evidence="6 7" id="KW-0408">Iron</keyword>
<dbReference type="InterPro" id="IPR044862">
    <property type="entry name" value="Pro_4_hyd_alph_FE2OG_OXY"/>
</dbReference>
<dbReference type="GO" id="GO:0031418">
    <property type="term" value="F:L-ascorbic acid binding"/>
    <property type="evidence" value="ECO:0007669"/>
    <property type="project" value="UniProtKB-KW"/>
</dbReference>
<dbReference type="Pfam" id="PF18331">
    <property type="entry name" value="PKHD_C"/>
    <property type="match status" value="1"/>
</dbReference>
<reference evidence="9 10" key="1">
    <citation type="submission" date="2016-11" db="EMBL/GenBank/DDBJ databases">
        <title>Draft Genome Sequences of Nine Cyanobacterial Strains from Diverse Habitats.</title>
        <authorList>
            <person name="Zhu T."/>
            <person name="Hou S."/>
            <person name="Lu X."/>
            <person name="Hess W.R."/>
        </authorList>
    </citation>
    <scope>NUCLEOTIDE SEQUENCE [LARGE SCALE GENOMIC DNA]</scope>
    <source>
        <strain evidence="9 10">NIES-30</strain>
    </source>
</reference>
<dbReference type="NCBIfam" id="NF003975">
    <property type="entry name" value="PRK05467.1-4"/>
    <property type="match status" value="1"/>
</dbReference>
<proteinExistence type="inferred from homology"/>
<evidence type="ECO:0000256" key="2">
    <source>
        <dbReference type="ARBA" id="ARBA00022723"/>
    </source>
</evidence>
<dbReference type="NCBIfam" id="NF003974">
    <property type="entry name" value="PRK05467.1-3"/>
    <property type="match status" value="1"/>
</dbReference>
<keyword evidence="5 7" id="KW-0560">Oxidoreductase</keyword>
<dbReference type="Pfam" id="PF13640">
    <property type="entry name" value="2OG-FeII_Oxy_3"/>
    <property type="match status" value="1"/>
</dbReference>
<dbReference type="PANTHER" id="PTHR41536">
    <property type="entry name" value="PKHD-TYPE HYDROXYLASE YBIX"/>
    <property type="match status" value="1"/>
</dbReference>
<keyword evidence="3 7" id="KW-0847">Vitamin C</keyword>